<dbReference type="Pfam" id="PF14520">
    <property type="entry name" value="HHH_5"/>
    <property type="match status" value="1"/>
</dbReference>
<reference evidence="9" key="2">
    <citation type="submission" date="2015-01" db="EMBL/GenBank/DDBJ databases">
        <title>Evolutionary Origins and Diversification of the Mycorrhizal Mutualists.</title>
        <authorList>
            <consortium name="DOE Joint Genome Institute"/>
            <consortium name="Mycorrhizal Genomics Consortium"/>
            <person name="Kohler A."/>
            <person name="Kuo A."/>
            <person name="Nagy L.G."/>
            <person name="Floudas D."/>
            <person name="Copeland A."/>
            <person name="Barry K.W."/>
            <person name="Cichocki N."/>
            <person name="Veneault-Fourrey C."/>
            <person name="LaButti K."/>
            <person name="Lindquist E.A."/>
            <person name="Lipzen A."/>
            <person name="Lundell T."/>
            <person name="Morin E."/>
            <person name="Murat C."/>
            <person name="Riley R."/>
            <person name="Ohm R."/>
            <person name="Sun H."/>
            <person name="Tunlid A."/>
            <person name="Henrissat B."/>
            <person name="Grigoriev I.V."/>
            <person name="Hibbett D.S."/>
            <person name="Martin F."/>
        </authorList>
    </citation>
    <scope>NUCLEOTIDE SEQUENCE [LARGE SCALE GENOMIC DNA]</scope>
    <source>
        <strain evidence="9">MAFF 305830</strain>
    </source>
</reference>
<evidence type="ECO:0000313" key="8">
    <source>
        <dbReference type="EMBL" id="KIM31436.1"/>
    </source>
</evidence>
<keyword evidence="3" id="KW-0227">DNA damage</keyword>
<dbReference type="InterPro" id="IPR047260">
    <property type="entry name" value="ERCC1-like_central_dom"/>
</dbReference>
<dbReference type="OrthoDB" id="10262814at2759"/>
<keyword evidence="5" id="KW-0234">DNA repair</keyword>
<dbReference type="SUPFAM" id="SSF52980">
    <property type="entry name" value="Restriction endonuclease-like"/>
    <property type="match status" value="1"/>
</dbReference>
<dbReference type="AlphaFoldDB" id="A0A0C3BIU0"/>
<dbReference type="GO" id="GO:0070914">
    <property type="term" value="P:UV-damage excision repair"/>
    <property type="evidence" value="ECO:0007669"/>
    <property type="project" value="TreeGrafter"/>
</dbReference>
<evidence type="ECO:0000256" key="1">
    <source>
        <dbReference type="ARBA" id="ARBA00004123"/>
    </source>
</evidence>
<dbReference type="Gene3D" id="3.40.50.10130">
    <property type="match status" value="1"/>
</dbReference>
<dbReference type="PANTHER" id="PTHR12749:SF0">
    <property type="entry name" value="DNA EXCISION REPAIR PROTEIN ERCC-1"/>
    <property type="match status" value="1"/>
</dbReference>
<evidence type="ECO:0000259" key="7">
    <source>
        <dbReference type="Pfam" id="PF03834"/>
    </source>
</evidence>
<dbReference type="PANTHER" id="PTHR12749">
    <property type="entry name" value="EXCISION REPAIR CROSS-COMPLEMENTING 1 ERCC1"/>
    <property type="match status" value="1"/>
</dbReference>
<dbReference type="GO" id="GO:0003697">
    <property type="term" value="F:single-stranded DNA binding"/>
    <property type="evidence" value="ECO:0007669"/>
    <property type="project" value="TreeGrafter"/>
</dbReference>
<comment type="subcellular location">
    <subcellularLocation>
        <location evidence="1">Nucleus</location>
    </subcellularLocation>
</comment>
<dbReference type="GO" id="GO:0006302">
    <property type="term" value="P:double-strand break repair"/>
    <property type="evidence" value="ECO:0007669"/>
    <property type="project" value="UniProtKB-ARBA"/>
</dbReference>
<dbReference type="GO" id="GO:0000110">
    <property type="term" value="C:nucleotide-excision repair factor 1 complex"/>
    <property type="evidence" value="ECO:0007669"/>
    <property type="project" value="TreeGrafter"/>
</dbReference>
<dbReference type="HOGENOM" id="CLU_041616_3_0_1"/>
<dbReference type="FunFam" id="3.40.50.10130:FF:000001">
    <property type="entry name" value="DNA excision repair protein ERCC-1"/>
    <property type="match status" value="1"/>
</dbReference>
<evidence type="ECO:0000256" key="4">
    <source>
        <dbReference type="ARBA" id="ARBA00023125"/>
    </source>
</evidence>
<reference evidence="8 9" key="1">
    <citation type="submission" date="2014-04" db="EMBL/GenBank/DDBJ databases">
        <authorList>
            <consortium name="DOE Joint Genome Institute"/>
            <person name="Kuo A."/>
            <person name="Zuccaro A."/>
            <person name="Kohler A."/>
            <person name="Nagy L.G."/>
            <person name="Floudas D."/>
            <person name="Copeland A."/>
            <person name="Barry K.W."/>
            <person name="Cichocki N."/>
            <person name="Veneault-Fourrey C."/>
            <person name="LaButti K."/>
            <person name="Lindquist E.A."/>
            <person name="Lipzen A."/>
            <person name="Lundell T."/>
            <person name="Morin E."/>
            <person name="Murat C."/>
            <person name="Sun H."/>
            <person name="Tunlid A."/>
            <person name="Henrissat B."/>
            <person name="Grigoriev I.V."/>
            <person name="Hibbett D.S."/>
            <person name="Martin F."/>
            <person name="Nordberg H.P."/>
            <person name="Cantor M.N."/>
            <person name="Hua S.X."/>
        </authorList>
    </citation>
    <scope>NUCLEOTIDE SEQUENCE [LARGE SCALE GENOMIC DNA]</scope>
    <source>
        <strain evidence="8 9">MAFF 305830</strain>
    </source>
</reference>
<organism evidence="8 9">
    <name type="scientific">Serendipita vermifera MAFF 305830</name>
    <dbReference type="NCBI Taxonomy" id="933852"/>
    <lineage>
        <taxon>Eukaryota</taxon>
        <taxon>Fungi</taxon>
        <taxon>Dikarya</taxon>
        <taxon>Basidiomycota</taxon>
        <taxon>Agaricomycotina</taxon>
        <taxon>Agaricomycetes</taxon>
        <taxon>Sebacinales</taxon>
        <taxon>Serendipitaceae</taxon>
        <taxon>Serendipita</taxon>
    </lineage>
</organism>
<gene>
    <name evidence="8" type="ORF">M408DRAFT_15191</name>
</gene>
<dbReference type="Proteomes" id="UP000054097">
    <property type="component" value="Unassembled WGS sequence"/>
</dbReference>
<evidence type="ECO:0000256" key="6">
    <source>
        <dbReference type="ARBA" id="ARBA00023242"/>
    </source>
</evidence>
<evidence type="ECO:0000313" key="9">
    <source>
        <dbReference type="Proteomes" id="UP000054097"/>
    </source>
</evidence>
<accession>A0A0C3BIU0</accession>
<name>A0A0C3BIU0_SERVB</name>
<comment type="similarity">
    <text evidence="2">Belongs to the ERCC1/RAD10/SWI10 family.</text>
</comment>
<keyword evidence="9" id="KW-1185">Reference proteome</keyword>
<dbReference type="Gene3D" id="1.10.150.20">
    <property type="entry name" value="5' to 3' exonuclease, C-terminal subdomain"/>
    <property type="match status" value="1"/>
</dbReference>
<proteinExistence type="inferred from homology"/>
<dbReference type="NCBIfam" id="TIGR00597">
    <property type="entry name" value="rad10"/>
    <property type="match status" value="1"/>
</dbReference>
<dbReference type="GO" id="GO:0006312">
    <property type="term" value="P:mitotic recombination"/>
    <property type="evidence" value="ECO:0007669"/>
    <property type="project" value="TreeGrafter"/>
</dbReference>
<protein>
    <recommendedName>
        <fullName evidence="7">ERCC1-like central domain-containing protein</fullName>
    </recommendedName>
</protein>
<dbReference type="EMBL" id="KN824282">
    <property type="protein sequence ID" value="KIM31436.1"/>
    <property type="molecule type" value="Genomic_DNA"/>
</dbReference>
<dbReference type="InterPro" id="IPR011335">
    <property type="entry name" value="Restrct_endonuc-II-like"/>
</dbReference>
<dbReference type="InterPro" id="IPR010994">
    <property type="entry name" value="RuvA_2-like"/>
</dbReference>
<dbReference type="GO" id="GO:0070522">
    <property type="term" value="C:ERCC4-ERCC1 complex"/>
    <property type="evidence" value="ECO:0007669"/>
    <property type="project" value="TreeGrafter"/>
</dbReference>
<dbReference type="CDD" id="cd22325">
    <property type="entry name" value="ERCC1_C-like"/>
    <property type="match status" value="1"/>
</dbReference>
<dbReference type="Pfam" id="PF03834">
    <property type="entry name" value="Rad10"/>
    <property type="match status" value="1"/>
</dbReference>
<dbReference type="STRING" id="933852.A0A0C3BIU0"/>
<dbReference type="GO" id="GO:0003684">
    <property type="term" value="F:damaged DNA binding"/>
    <property type="evidence" value="ECO:0007669"/>
    <property type="project" value="InterPro"/>
</dbReference>
<dbReference type="SUPFAM" id="SSF47781">
    <property type="entry name" value="RuvA domain 2-like"/>
    <property type="match status" value="1"/>
</dbReference>
<keyword evidence="6" id="KW-0539">Nucleus</keyword>
<dbReference type="InterPro" id="IPR004579">
    <property type="entry name" value="ERCC1/RAD10/SWI10"/>
</dbReference>
<keyword evidence="4" id="KW-0238">DNA-binding</keyword>
<evidence type="ECO:0000256" key="2">
    <source>
        <dbReference type="ARBA" id="ARBA00008283"/>
    </source>
</evidence>
<evidence type="ECO:0000256" key="5">
    <source>
        <dbReference type="ARBA" id="ARBA00023204"/>
    </source>
</evidence>
<feature type="domain" description="ERCC1-like central" evidence="7">
    <location>
        <begin position="16"/>
        <end position="129"/>
    </location>
</feature>
<evidence type="ECO:0000256" key="3">
    <source>
        <dbReference type="ARBA" id="ARBA00022763"/>
    </source>
</evidence>
<sequence>MSIRPKPPVVEPGGSSILVNPVQRGNPLLSHIKHVAYQFAEIVPDFQVGATTGALFLSLKYHRLHPEYIHSRIEKLQSLYGLRILLLICDVTEHQDYIRELTRICLINNLTIMVAWTLEEAGIYLSTYKLFEHKPPDLIKERIDNDYASVIRSALTSVKSVNKTDVMTLRSNFGSFSNIVHATPEQLAQCPGFGTLKLRWLVGAQEKGNL</sequence>